<reference evidence="1" key="1">
    <citation type="submission" date="2022-07" db="EMBL/GenBank/DDBJ databases">
        <authorList>
            <person name="Trinca V."/>
            <person name="Uliana J.V.C."/>
            <person name="Torres T.T."/>
            <person name="Ward R.J."/>
            <person name="Monesi N."/>
        </authorList>
    </citation>
    <scope>NUCLEOTIDE SEQUENCE</scope>
    <source>
        <strain evidence="1">HSMRA1968</strain>
        <tissue evidence="1">Whole embryos</tissue>
    </source>
</reference>
<organism evidence="1 2">
    <name type="scientific">Pseudolycoriella hygida</name>
    <dbReference type="NCBI Taxonomy" id="35572"/>
    <lineage>
        <taxon>Eukaryota</taxon>
        <taxon>Metazoa</taxon>
        <taxon>Ecdysozoa</taxon>
        <taxon>Arthropoda</taxon>
        <taxon>Hexapoda</taxon>
        <taxon>Insecta</taxon>
        <taxon>Pterygota</taxon>
        <taxon>Neoptera</taxon>
        <taxon>Endopterygota</taxon>
        <taxon>Diptera</taxon>
        <taxon>Nematocera</taxon>
        <taxon>Sciaroidea</taxon>
        <taxon>Sciaridae</taxon>
        <taxon>Pseudolycoriella</taxon>
    </lineage>
</organism>
<keyword evidence="2" id="KW-1185">Reference proteome</keyword>
<name>A0A9Q0S187_9DIPT</name>
<evidence type="ECO:0000313" key="2">
    <source>
        <dbReference type="Proteomes" id="UP001151699"/>
    </source>
</evidence>
<gene>
    <name evidence="1" type="ORF">Bhyg_06699</name>
</gene>
<comment type="caution">
    <text evidence="1">The sequence shown here is derived from an EMBL/GenBank/DDBJ whole genome shotgun (WGS) entry which is preliminary data.</text>
</comment>
<dbReference type="EMBL" id="WJQU01000002">
    <property type="protein sequence ID" value="KAJ6641757.1"/>
    <property type="molecule type" value="Genomic_DNA"/>
</dbReference>
<accession>A0A9Q0S187</accession>
<sequence length="78" mass="9306">MIDEVHDSLLEIVFHKWRMLHEFTGHEHSHASGHTHSFPEHLHDFVDYQNQNENNVEDAIQKKFSLLKSIVEHQIHDD</sequence>
<evidence type="ECO:0000313" key="1">
    <source>
        <dbReference type="EMBL" id="KAJ6641757.1"/>
    </source>
</evidence>
<dbReference type="Proteomes" id="UP001151699">
    <property type="component" value="Chromosome B"/>
</dbReference>
<protein>
    <submittedName>
        <fullName evidence="1">Uncharacterized protein</fullName>
    </submittedName>
</protein>
<dbReference type="AlphaFoldDB" id="A0A9Q0S187"/>
<proteinExistence type="predicted"/>